<proteinExistence type="predicted"/>
<dbReference type="KEGG" id="shun:DWB77_00137"/>
<dbReference type="Proteomes" id="UP000271554">
    <property type="component" value="Chromosome"/>
</dbReference>
<evidence type="ECO:0000313" key="1">
    <source>
        <dbReference type="EMBL" id="AYG78030.1"/>
    </source>
</evidence>
<dbReference type="InterPro" id="IPR036396">
    <property type="entry name" value="Cyt_P450_sf"/>
</dbReference>
<dbReference type="EMBL" id="CP032698">
    <property type="protein sequence ID" value="AYG78030.1"/>
    <property type="molecule type" value="Genomic_DNA"/>
</dbReference>
<dbReference type="Gene3D" id="1.10.630.10">
    <property type="entry name" value="Cytochrome P450"/>
    <property type="match status" value="1"/>
</dbReference>
<evidence type="ECO:0008006" key="3">
    <source>
        <dbReference type="Google" id="ProtNLM"/>
    </source>
</evidence>
<dbReference type="SUPFAM" id="SSF48264">
    <property type="entry name" value="Cytochrome P450"/>
    <property type="match status" value="1"/>
</dbReference>
<dbReference type="GO" id="GO:0020037">
    <property type="term" value="F:heme binding"/>
    <property type="evidence" value="ECO:0007669"/>
    <property type="project" value="InterPro"/>
</dbReference>
<evidence type="ECO:0000313" key="2">
    <source>
        <dbReference type="Proteomes" id="UP000271554"/>
    </source>
</evidence>
<name>A0A387HAQ3_9ACTN</name>
<dbReference type="AlphaFoldDB" id="A0A387HAQ3"/>
<dbReference type="OrthoDB" id="9813719at2"/>
<dbReference type="GO" id="GO:0004497">
    <property type="term" value="F:monooxygenase activity"/>
    <property type="evidence" value="ECO:0007669"/>
    <property type="project" value="InterPro"/>
</dbReference>
<dbReference type="InterPro" id="IPR001128">
    <property type="entry name" value="Cyt_P450"/>
</dbReference>
<protein>
    <recommendedName>
        <fullName evidence="3">Cytochrome P450</fullName>
    </recommendedName>
</protein>
<dbReference type="Pfam" id="PF00067">
    <property type="entry name" value="p450"/>
    <property type="match status" value="1"/>
</dbReference>
<dbReference type="GO" id="GO:0016705">
    <property type="term" value="F:oxidoreductase activity, acting on paired donors, with incorporation or reduction of molecular oxygen"/>
    <property type="evidence" value="ECO:0007669"/>
    <property type="project" value="InterPro"/>
</dbReference>
<accession>A0A387HAQ3</accession>
<organism evidence="1 2">
    <name type="scientific">Streptomyces hundungensis</name>
    <dbReference type="NCBI Taxonomy" id="1077946"/>
    <lineage>
        <taxon>Bacteria</taxon>
        <taxon>Bacillati</taxon>
        <taxon>Actinomycetota</taxon>
        <taxon>Actinomycetes</taxon>
        <taxon>Kitasatosporales</taxon>
        <taxon>Streptomycetaceae</taxon>
        <taxon>Streptomyces</taxon>
    </lineage>
</organism>
<keyword evidence="2" id="KW-1185">Reference proteome</keyword>
<dbReference type="GO" id="GO:0005506">
    <property type="term" value="F:iron ion binding"/>
    <property type="evidence" value="ECO:0007669"/>
    <property type="project" value="InterPro"/>
</dbReference>
<sequence length="90" mass="10500">MFGRDPLAFLVRLRDDFGDVVTWSLGSMRMILLSHPEHIAELLASDETRYRPIDVSWVFKQLVGDSVVRSQGADWRRKRSLVQPTVRPRY</sequence>
<gene>
    <name evidence="1" type="ORF">DWB77_00137</name>
</gene>
<reference evidence="1 2" key="1">
    <citation type="submission" date="2018-10" db="EMBL/GenBank/DDBJ databases">
        <title>Relationship between Morphology and Antimicrobial Activity in Streptomyces.</title>
        <authorList>
            <person name="Kang H.J."/>
            <person name="Kim S.B."/>
        </authorList>
    </citation>
    <scope>NUCLEOTIDE SEQUENCE [LARGE SCALE GENOMIC DNA]</scope>
    <source>
        <strain evidence="1 2">BH38</strain>
    </source>
</reference>